<sequence>MLYNIPYSKSKGLFSILLLLTIVTNPVLAQQKDQDEKYTPYELLSSYYNKDFKPFGKRNVYIGLSFSLEDRNLSNTDFLLQRVIDGERLDYNIVLKSGYYTGNYGMVGLNVNYYQSKFDGDVFRDPDTLRSNRITRGFAITPNFRSSVPLTNNERLSFFTELGFTIGRSNSLTRETMNLDEINKIYSTDYNFRLGLSPGITFFVMEAFAFEVQLDVLGYELKIEEKTTNNEDSSRELRQNVDFNINLLSLRFGLAYYFGAKNIKN</sequence>
<reference evidence="2 3" key="1">
    <citation type="submission" date="2018-04" db="EMBL/GenBank/DDBJ databases">
        <title>Complete genome uncultured novel isolate.</title>
        <authorList>
            <person name="Merlino G."/>
        </authorList>
    </citation>
    <scope>NUCLEOTIDE SEQUENCE [LARGE SCALE GENOMIC DNA]</scope>
    <source>
        <strain evidence="3">R1DC9</strain>
    </source>
</reference>
<organism evidence="2 3">
    <name type="scientific">Mangrovivirga cuniculi</name>
    <dbReference type="NCBI Taxonomy" id="2715131"/>
    <lineage>
        <taxon>Bacteria</taxon>
        <taxon>Pseudomonadati</taxon>
        <taxon>Bacteroidota</taxon>
        <taxon>Cytophagia</taxon>
        <taxon>Cytophagales</taxon>
        <taxon>Mangrovivirgaceae</taxon>
        <taxon>Mangrovivirga</taxon>
    </lineage>
</organism>
<dbReference type="AlphaFoldDB" id="A0A4D7JPN2"/>
<evidence type="ECO:0000313" key="2">
    <source>
        <dbReference type="EMBL" id="QCK15450.1"/>
    </source>
</evidence>
<evidence type="ECO:0008006" key="4">
    <source>
        <dbReference type="Google" id="ProtNLM"/>
    </source>
</evidence>
<keyword evidence="3" id="KW-1185">Reference proteome</keyword>
<proteinExistence type="predicted"/>
<keyword evidence="1" id="KW-0732">Signal</keyword>
<dbReference type="Proteomes" id="UP000298616">
    <property type="component" value="Chromosome"/>
</dbReference>
<evidence type="ECO:0000313" key="3">
    <source>
        <dbReference type="Proteomes" id="UP000298616"/>
    </source>
</evidence>
<name>A0A4D7JPN2_9BACT</name>
<feature type="chain" id="PRO_5020416253" description="Outer membrane protein beta-barrel domain-containing protein" evidence="1">
    <location>
        <begin position="30"/>
        <end position="265"/>
    </location>
</feature>
<evidence type="ECO:0000256" key="1">
    <source>
        <dbReference type="SAM" id="SignalP"/>
    </source>
</evidence>
<protein>
    <recommendedName>
        <fullName evidence="4">Outer membrane protein beta-barrel domain-containing protein</fullName>
    </recommendedName>
</protein>
<dbReference type="KEGG" id="fpf:DCC35_12205"/>
<accession>A0A4D7JPN2</accession>
<gene>
    <name evidence="2" type="ORF">DCC35_12205</name>
</gene>
<dbReference type="EMBL" id="CP028923">
    <property type="protein sequence ID" value="QCK15450.1"/>
    <property type="molecule type" value="Genomic_DNA"/>
</dbReference>
<feature type="signal peptide" evidence="1">
    <location>
        <begin position="1"/>
        <end position="29"/>
    </location>
</feature>